<feature type="binding site" evidence="4 6">
    <location>
        <position position="111"/>
    </location>
    <ligand>
        <name>substrate</name>
    </ligand>
</feature>
<sequence>MNRIKCTISYDGTHFSGYQVQPNGRTVQQEFEKALSKLHKDEVIRIIASGRTDAGVHAKGQVIHFDTWLNIPIKNWPRALNAVLPDDIRVIDSEEVAQEFHARYNVREKEYRYFILNKREHDVFTRNYTCHVIKQLDVEAMIRACESMKGEHDFTSFCAANSGVKGDKIRTIYHATCYQEGNRIVFIVKGNGFLYNMVRILAGTLIEIGKHDRPITDIKRILDAKNRGDAGRTAPAQGLFLWDVVYNN</sequence>
<dbReference type="RefSeq" id="WP_338079578.1">
    <property type="nucleotide sequence ID" value="NZ_WJNG01000019.1"/>
</dbReference>
<evidence type="ECO:0000256" key="1">
    <source>
        <dbReference type="ARBA" id="ARBA00009375"/>
    </source>
</evidence>
<dbReference type="InterPro" id="IPR020097">
    <property type="entry name" value="PsdUridine_synth_TruA_a/b_dom"/>
</dbReference>
<evidence type="ECO:0000256" key="4">
    <source>
        <dbReference type="HAMAP-Rule" id="MF_00171"/>
    </source>
</evidence>
<dbReference type="GO" id="GO:0160147">
    <property type="term" value="F:tRNA pseudouridine(38-40) synthase activity"/>
    <property type="evidence" value="ECO:0007669"/>
    <property type="project" value="UniProtKB-EC"/>
</dbReference>
<dbReference type="Gene3D" id="3.30.70.580">
    <property type="entry name" value="Pseudouridine synthase I, catalytic domain, N-terminal subdomain"/>
    <property type="match status" value="1"/>
</dbReference>
<accession>A0A6A8DK58</accession>
<organism evidence="9 10">
    <name type="scientific">Aquibacillus halophilus</name>
    <dbReference type="NCBI Taxonomy" id="930132"/>
    <lineage>
        <taxon>Bacteria</taxon>
        <taxon>Bacillati</taxon>
        <taxon>Bacillota</taxon>
        <taxon>Bacilli</taxon>
        <taxon>Bacillales</taxon>
        <taxon>Bacillaceae</taxon>
        <taxon>Aquibacillus</taxon>
    </lineage>
</organism>
<proteinExistence type="inferred from homology"/>
<evidence type="ECO:0000256" key="6">
    <source>
        <dbReference type="PIRSR" id="PIRSR001430-2"/>
    </source>
</evidence>
<feature type="active site" description="Nucleophile" evidence="4 5">
    <location>
        <position position="53"/>
    </location>
</feature>
<evidence type="ECO:0000256" key="7">
    <source>
        <dbReference type="RuleBase" id="RU003792"/>
    </source>
</evidence>
<evidence type="ECO:0000256" key="3">
    <source>
        <dbReference type="ARBA" id="ARBA00023235"/>
    </source>
</evidence>
<dbReference type="Pfam" id="PF01416">
    <property type="entry name" value="PseudoU_synth_1"/>
    <property type="match status" value="2"/>
</dbReference>
<dbReference type="FunFam" id="3.30.70.580:FF:000001">
    <property type="entry name" value="tRNA pseudouridine synthase A"/>
    <property type="match status" value="1"/>
</dbReference>
<reference evidence="9" key="1">
    <citation type="submission" date="2019-11" db="EMBL/GenBank/DDBJ databases">
        <authorList>
            <person name="Li J."/>
        </authorList>
    </citation>
    <scope>NUCLEOTIDE SEQUENCE</scope>
    <source>
        <strain evidence="9">B6B</strain>
    </source>
</reference>
<dbReference type="InterPro" id="IPR020094">
    <property type="entry name" value="TruA/RsuA/RluB/E/F_N"/>
</dbReference>
<dbReference type="PANTHER" id="PTHR11142:SF0">
    <property type="entry name" value="TRNA PSEUDOURIDINE SYNTHASE-LIKE 1"/>
    <property type="match status" value="1"/>
</dbReference>
<dbReference type="PANTHER" id="PTHR11142">
    <property type="entry name" value="PSEUDOURIDYLATE SYNTHASE"/>
    <property type="match status" value="1"/>
</dbReference>
<evidence type="ECO:0000259" key="8">
    <source>
        <dbReference type="Pfam" id="PF01416"/>
    </source>
</evidence>
<dbReference type="GO" id="GO:0003723">
    <property type="term" value="F:RNA binding"/>
    <property type="evidence" value="ECO:0007669"/>
    <property type="project" value="InterPro"/>
</dbReference>
<evidence type="ECO:0000256" key="2">
    <source>
        <dbReference type="ARBA" id="ARBA00022694"/>
    </source>
</evidence>
<dbReference type="Proteomes" id="UP000799092">
    <property type="component" value="Unassembled WGS sequence"/>
</dbReference>
<evidence type="ECO:0000313" key="9">
    <source>
        <dbReference type="EMBL" id="MRH44866.1"/>
    </source>
</evidence>
<keyword evidence="10" id="KW-1185">Reference proteome</keyword>
<comment type="subunit">
    <text evidence="4">Homodimer.</text>
</comment>
<dbReference type="GO" id="GO:0031119">
    <property type="term" value="P:tRNA pseudouridine synthesis"/>
    <property type="evidence" value="ECO:0007669"/>
    <property type="project" value="UniProtKB-UniRule"/>
</dbReference>
<comment type="similarity">
    <text evidence="1 4 7">Belongs to the tRNA pseudouridine synthase TruA family.</text>
</comment>
<keyword evidence="3 4" id="KW-0413">Isomerase</keyword>
<dbReference type="AlphaFoldDB" id="A0A6A8DK58"/>
<protein>
    <recommendedName>
        <fullName evidence="4">tRNA pseudouridine synthase A</fullName>
        <ecNumber evidence="4">5.4.99.12</ecNumber>
    </recommendedName>
    <alternativeName>
        <fullName evidence="4">tRNA pseudouridine(38-40) synthase</fullName>
    </alternativeName>
    <alternativeName>
        <fullName evidence="4">tRNA pseudouridylate synthase I</fullName>
    </alternativeName>
    <alternativeName>
        <fullName evidence="4">tRNA-uridine isomerase I</fullName>
    </alternativeName>
</protein>
<feature type="domain" description="Pseudouridine synthase I TruA alpha/beta" evidence="8">
    <location>
        <begin position="9"/>
        <end position="105"/>
    </location>
</feature>
<evidence type="ECO:0000313" key="10">
    <source>
        <dbReference type="Proteomes" id="UP000799092"/>
    </source>
</evidence>
<dbReference type="EC" id="5.4.99.12" evidence="4"/>
<dbReference type="SUPFAM" id="SSF55120">
    <property type="entry name" value="Pseudouridine synthase"/>
    <property type="match status" value="1"/>
</dbReference>
<dbReference type="CDD" id="cd02570">
    <property type="entry name" value="PseudoU_synth_EcTruA"/>
    <property type="match status" value="1"/>
</dbReference>
<keyword evidence="2 4" id="KW-0819">tRNA processing</keyword>
<dbReference type="PIRSF" id="PIRSF001430">
    <property type="entry name" value="tRNA_psdUrid_synth"/>
    <property type="match status" value="1"/>
</dbReference>
<dbReference type="HAMAP" id="MF_00171">
    <property type="entry name" value="TruA"/>
    <property type="match status" value="1"/>
</dbReference>
<gene>
    <name evidence="4 9" type="primary">truA</name>
    <name evidence="9" type="ORF">GH741_19640</name>
</gene>
<dbReference type="Gene3D" id="3.30.70.660">
    <property type="entry name" value="Pseudouridine synthase I, catalytic domain, C-terminal subdomain"/>
    <property type="match status" value="1"/>
</dbReference>
<name>A0A6A8DK58_9BACI</name>
<dbReference type="InterPro" id="IPR020103">
    <property type="entry name" value="PsdUridine_synth_cat_dom_sf"/>
</dbReference>
<dbReference type="NCBIfam" id="TIGR00071">
    <property type="entry name" value="hisT_truA"/>
    <property type="match status" value="1"/>
</dbReference>
<feature type="domain" description="Pseudouridine synthase I TruA alpha/beta" evidence="8">
    <location>
        <begin position="144"/>
        <end position="247"/>
    </location>
</feature>
<dbReference type="InterPro" id="IPR001406">
    <property type="entry name" value="PsdUridine_synth_TruA"/>
</dbReference>
<comment type="catalytic activity">
    <reaction evidence="4 7">
        <text>uridine(38/39/40) in tRNA = pseudouridine(38/39/40) in tRNA</text>
        <dbReference type="Rhea" id="RHEA:22376"/>
        <dbReference type="Rhea" id="RHEA-COMP:10085"/>
        <dbReference type="Rhea" id="RHEA-COMP:10087"/>
        <dbReference type="ChEBI" id="CHEBI:65314"/>
        <dbReference type="ChEBI" id="CHEBI:65315"/>
        <dbReference type="EC" id="5.4.99.12"/>
    </reaction>
</comment>
<dbReference type="InterPro" id="IPR020095">
    <property type="entry name" value="PsdUridine_synth_TruA_C"/>
</dbReference>
<comment type="caution">
    <text evidence="9">The sequence shown here is derived from an EMBL/GenBank/DDBJ whole genome shotgun (WGS) entry which is preliminary data.</text>
</comment>
<evidence type="ECO:0000256" key="5">
    <source>
        <dbReference type="PIRSR" id="PIRSR001430-1"/>
    </source>
</evidence>
<comment type="caution">
    <text evidence="4">Lacks conserved residue(s) required for the propagation of feature annotation.</text>
</comment>
<dbReference type="EMBL" id="WJNG01000019">
    <property type="protein sequence ID" value="MRH44866.1"/>
    <property type="molecule type" value="Genomic_DNA"/>
</dbReference>
<comment type="function">
    <text evidence="4">Formation of pseudouridine at positions 38, 39 and 40 in the anticodon stem and loop of transfer RNAs.</text>
</comment>